<keyword evidence="3" id="KW-1185">Reference proteome</keyword>
<dbReference type="RefSeq" id="XP_019626234.1">
    <property type="nucleotide sequence ID" value="XM_019770675.1"/>
</dbReference>
<reference evidence="4" key="1">
    <citation type="submission" date="2025-08" db="UniProtKB">
        <authorList>
            <consortium name="RefSeq"/>
        </authorList>
    </citation>
    <scope>IDENTIFICATION</scope>
    <source>
        <tissue evidence="4">Gonad</tissue>
    </source>
</reference>
<dbReference type="OrthoDB" id="10053238at2759"/>
<keyword evidence="2" id="KW-0732">Signal</keyword>
<feature type="signal peptide" evidence="2">
    <location>
        <begin position="1"/>
        <end position="33"/>
    </location>
</feature>
<feature type="chain" id="PRO_5028469700" evidence="2">
    <location>
        <begin position="34"/>
        <end position="152"/>
    </location>
</feature>
<name>A0A6P4YWW5_BRABE</name>
<accession>A0A6P4YWW5</accession>
<organism evidence="3 4">
    <name type="scientific">Branchiostoma belcheri</name>
    <name type="common">Amphioxus</name>
    <dbReference type="NCBI Taxonomy" id="7741"/>
    <lineage>
        <taxon>Eukaryota</taxon>
        <taxon>Metazoa</taxon>
        <taxon>Chordata</taxon>
        <taxon>Cephalochordata</taxon>
        <taxon>Leptocardii</taxon>
        <taxon>Amphioxiformes</taxon>
        <taxon>Branchiostomatidae</taxon>
        <taxon>Branchiostoma</taxon>
    </lineage>
</organism>
<feature type="region of interest" description="Disordered" evidence="1">
    <location>
        <begin position="34"/>
        <end position="96"/>
    </location>
</feature>
<protein>
    <submittedName>
        <fullName evidence="4">Uncharacterized protein LOC109471387</fullName>
    </submittedName>
</protein>
<sequence length="152" mass="16721">MAKQCERSSHQTVMLRLLLFIVIIAVFAAEAHGKPSGTSVQGTKAQGVRKEPDGGMTTERTPHQTPEPRSQTTAEPTAAAARALPPAFSGGTVPGLRRGMRGAPSLVLYQRTVRRAKSYNKKLWRKMLSMRRMANLSYLAFPISLMMEPQRG</sequence>
<dbReference type="GeneID" id="109471387"/>
<gene>
    <name evidence="4" type="primary">LOC109471387</name>
</gene>
<evidence type="ECO:0000313" key="3">
    <source>
        <dbReference type="Proteomes" id="UP000515135"/>
    </source>
</evidence>
<evidence type="ECO:0000313" key="4">
    <source>
        <dbReference type="RefSeq" id="XP_019626234.1"/>
    </source>
</evidence>
<dbReference type="AlphaFoldDB" id="A0A6P4YWW5"/>
<evidence type="ECO:0000256" key="2">
    <source>
        <dbReference type="SAM" id="SignalP"/>
    </source>
</evidence>
<dbReference type="Proteomes" id="UP000515135">
    <property type="component" value="Unplaced"/>
</dbReference>
<feature type="compositionally biased region" description="Low complexity" evidence="1">
    <location>
        <begin position="72"/>
        <end position="87"/>
    </location>
</feature>
<dbReference type="KEGG" id="bbel:109471387"/>
<evidence type="ECO:0000256" key="1">
    <source>
        <dbReference type="SAM" id="MobiDB-lite"/>
    </source>
</evidence>
<proteinExistence type="predicted"/>